<organism evidence="1 2">
    <name type="scientific">Papilio machaon</name>
    <name type="common">Old World swallowtail butterfly</name>
    <dbReference type="NCBI Taxonomy" id="76193"/>
    <lineage>
        <taxon>Eukaryota</taxon>
        <taxon>Metazoa</taxon>
        <taxon>Ecdysozoa</taxon>
        <taxon>Arthropoda</taxon>
        <taxon>Hexapoda</taxon>
        <taxon>Insecta</taxon>
        <taxon>Pterygota</taxon>
        <taxon>Neoptera</taxon>
        <taxon>Endopterygota</taxon>
        <taxon>Lepidoptera</taxon>
        <taxon>Glossata</taxon>
        <taxon>Ditrysia</taxon>
        <taxon>Papilionoidea</taxon>
        <taxon>Papilionidae</taxon>
        <taxon>Papilioninae</taxon>
        <taxon>Papilio</taxon>
    </lineage>
</organism>
<accession>A0A194RBA7</accession>
<gene>
    <name evidence="1" type="ORF">RR48_13626</name>
</gene>
<dbReference type="EMBL" id="KQ460473">
    <property type="protein sequence ID" value="KPJ14555.1"/>
    <property type="molecule type" value="Genomic_DNA"/>
</dbReference>
<keyword evidence="2" id="KW-1185">Reference proteome</keyword>
<proteinExistence type="predicted"/>
<sequence length="98" mass="9959">MVFSCDGSQDGLQLAPGQPFLGTLGDCSSLLCGRTKEVEVGGNAGAGAALALSLSRPPSAGNTTCQLRLTAPEAAAFTVRLIDVKTTCVMFLSSVNKP</sequence>
<dbReference type="InParanoid" id="A0A194RBA7"/>
<name>A0A194RBA7_PAPMA</name>
<dbReference type="Proteomes" id="UP000053240">
    <property type="component" value="Unassembled WGS sequence"/>
</dbReference>
<evidence type="ECO:0000313" key="1">
    <source>
        <dbReference type="EMBL" id="KPJ14555.1"/>
    </source>
</evidence>
<protein>
    <submittedName>
        <fullName evidence="1">Uncharacterized protein</fullName>
    </submittedName>
</protein>
<reference evidence="1 2" key="1">
    <citation type="journal article" date="2015" name="Nat. Commun.">
        <title>Outbred genome sequencing and CRISPR/Cas9 gene editing in butterflies.</title>
        <authorList>
            <person name="Li X."/>
            <person name="Fan D."/>
            <person name="Zhang W."/>
            <person name="Liu G."/>
            <person name="Zhang L."/>
            <person name="Zhao L."/>
            <person name="Fang X."/>
            <person name="Chen L."/>
            <person name="Dong Y."/>
            <person name="Chen Y."/>
            <person name="Ding Y."/>
            <person name="Zhao R."/>
            <person name="Feng M."/>
            <person name="Zhu Y."/>
            <person name="Feng Y."/>
            <person name="Jiang X."/>
            <person name="Zhu D."/>
            <person name="Xiang H."/>
            <person name="Feng X."/>
            <person name="Li S."/>
            <person name="Wang J."/>
            <person name="Zhang G."/>
            <person name="Kronforst M.R."/>
            <person name="Wang W."/>
        </authorList>
    </citation>
    <scope>NUCLEOTIDE SEQUENCE [LARGE SCALE GENOMIC DNA]</scope>
    <source>
        <strain evidence="1">Ya'a_city_454_Pm</strain>
        <tissue evidence="1">Whole body</tissue>
    </source>
</reference>
<dbReference type="AlphaFoldDB" id="A0A194RBA7"/>
<evidence type="ECO:0000313" key="2">
    <source>
        <dbReference type="Proteomes" id="UP000053240"/>
    </source>
</evidence>